<evidence type="ECO:0000313" key="1">
    <source>
        <dbReference type="EMBL" id="CCW33963.1"/>
    </source>
</evidence>
<evidence type="ECO:0000313" key="2">
    <source>
        <dbReference type="Proteomes" id="UP000014227"/>
    </source>
</evidence>
<dbReference type="HOGENOM" id="CLU_2272395_0_0_0"/>
<dbReference type="Gene3D" id="1.20.120.450">
    <property type="entry name" value="dinb family like domain"/>
    <property type="match status" value="1"/>
</dbReference>
<evidence type="ECO:0008006" key="3">
    <source>
        <dbReference type="Google" id="ProtNLM"/>
    </source>
</evidence>
<keyword evidence="2" id="KW-1185">Reference proteome</keyword>
<name>S0EWB2_CHTCT</name>
<gene>
    <name evidence="1" type="ORF">CCALI_00124</name>
</gene>
<dbReference type="AlphaFoldDB" id="S0EWB2"/>
<organism evidence="1 2">
    <name type="scientific">Chthonomonas calidirosea (strain DSM 23976 / ICMP 18418 / T49)</name>
    <dbReference type="NCBI Taxonomy" id="1303518"/>
    <lineage>
        <taxon>Bacteria</taxon>
        <taxon>Bacillati</taxon>
        <taxon>Armatimonadota</taxon>
        <taxon>Chthonomonadia</taxon>
        <taxon>Chthonomonadales</taxon>
        <taxon>Chthonomonadaceae</taxon>
        <taxon>Chthonomonas</taxon>
    </lineage>
</organism>
<accession>S0EWB2</accession>
<proteinExistence type="predicted"/>
<reference evidence="2" key="1">
    <citation type="submission" date="2013-03" db="EMBL/GenBank/DDBJ databases">
        <title>Genome sequence of Chthonomonas calidirosea, the first sequenced genome from the Armatimonadetes phylum (formally candidate division OP10).</title>
        <authorList>
            <person name="Lee K.C.Y."/>
            <person name="Morgan X.C."/>
            <person name="Dunfield P.F."/>
            <person name="Tamas I."/>
            <person name="Houghton K.M."/>
            <person name="Vyssotski M."/>
            <person name="Ryan J.L.J."/>
            <person name="Lagutin K."/>
            <person name="McDonald I.R."/>
            <person name="Stott M.B."/>
        </authorList>
    </citation>
    <scope>NUCLEOTIDE SEQUENCE [LARGE SCALE GENOMIC DNA]</scope>
    <source>
        <strain evidence="2">DSM 23976 / ICMP 18418 / T49</strain>
    </source>
</reference>
<dbReference type="KEGG" id="ccz:CCALI_00124"/>
<dbReference type="InterPro" id="IPR034660">
    <property type="entry name" value="DinB/YfiT-like"/>
</dbReference>
<dbReference type="STRING" id="454171.CP488_01033"/>
<dbReference type="RefSeq" id="WP_016481527.1">
    <property type="nucleotide sequence ID" value="NC_021487.1"/>
</dbReference>
<dbReference type="Proteomes" id="UP000014227">
    <property type="component" value="Chromosome I"/>
</dbReference>
<dbReference type="EMBL" id="HF951689">
    <property type="protein sequence ID" value="CCW33963.1"/>
    <property type="molecule type" value="Genomic_DNA"/>
</dbReference>
<dbReference type="PATRIC" id="fig|1303518.3.peg.127"/>
<protein>
    <recommendedName>
        <fullName evidence="3">DinB superfamily</fullName>
    </recommendedName>
</protein>
<dbReference type="InParanoid" id="S0EWB2"/>
<sequence length="102" mass="11304">MAQSLLAFLISQSKKAYRSFLQEIETITPQEALYHRHPHWPPQQWGIGQDGSIAGIVYHVAAWKQAALSLLRGEDALSPMEHPETLPPLPSLGPRSVIGIAR</sequence>